<dbReference type="SUPFAM" id="SSF47571">
    <property type="entry name" value="Cloroperoxidase"/>
    <property type="match status" value="1"/>
</dbReference>
<dbReference type="PANTHER" id="PTHR33577:SF9">
    <property type="entry name" value="PEROXIDASE STCC"/>
    <property type="match status" value="1"/>
</dbReference>
<dbReference type="PROSITE" id="PS51405">
    <property type="entry name" value="HEME_HALOPEROXIDASE"/>
    <property type="match status" value="1"/>
</dbReference>
<dbReference type="InterPro" id="IPR036851">
    <property type="entry name" value="Chloroperoxidase-like_sf"/>
</dbReference>
<comment type="caution">
    <text evidence="10">The sequence shown here is derived from an EMBL/GenBank/DDBJ whole genome shotgun (WGS) entry which is preliminary data.</text>
</comment>
<feature type="chain" id="PRO_5046971839" evidence="8">
    <location>
        <begin position="16"/>
        <end position="248"/>
    </location>
</feature>
<sequence length="248" mass="26995">MLFTTLFTFAAAAVASPVSRDIRPWKAAGPGDSRGPCPMVNTLANHGYLPHNGRNISVEQFGEAVQAATNLEALFGSGTARIFANGWGHDVFDLEDLHTPGLLQHVSSLTRDDSKPGAMKPVPNPNRIARMFADSPSKYVTIDTVATTRIRDEKASLPATMNESQTKASLLEGALVATLMMEGPIPAAATMPKKEQFFAPKDRVKVWLSEERFPTELGWGPSVRRVLVVDLLPPVKYLNDTMHAMRGN</sequence>
<keyword evidence="8" id="KW-0732">Signal</keyword>
<name>A0ABR0SUJ4_9HYPO</name>
<dbReference type="PANTHER" id="PTHR33577">
    <property type="entry name" value="STERIGMATOCYSTIN BIOSYNTHESIS PEROXIDASE STCC-RELATED"/>
    <property type="match status" value="1"/>
</dbReference>
<reference evidence="10 11" key="1">
    <citation type="submission" date="2024-01" db="EMBL/GenBank/DDBJ databases">
        <title>Complete genome of Cladobotryum mycophilum ATHUM6906.</title>
        <authorList>
            <person name="Christinaki A.C."/>
            <person name="Myridakis A.I."/>
            <person name="Kouvelis V.N."/>
        </authorList>
    </citation>
    <scope>NUCLEOTIDE SEQUENCE [LARGE SCALE GENOMIC DNA]</scope>
    <source>
        <strain evidence="10 11">ATHUM6906</strain>
    </source>
</reference>
<evidence type="ECO:0000313" key="10">
    <source>
        <dbReference type="EMBL" id="KAK5995406.1"/>
    </source>
</evidence>
<evidence type="ECO:0000256" key="7">
    <source>
        <dbReference type="ARBA" id="ARBA00025795"/>
    </source>
</evidence>
<evidence type="ECO:0000256" key="4">
    <source>
        <dbReference type="ARBA" id="ARBA00022723"/>
    </source>
</evidence>
<evidence type="ECO:0000256" key="8">
    <source>
        <dbReference type="SAM" id="SignalP"/>
    </source>
</evidence>
<comment type="cofactor">
    <cofactor evidence="1">
        <name>heme b</name>
        <dbReference type="ChEBI" id="CHEBI:60344"/>
    </cofactor>
</comment>
<accession>A0ABR0SUJ4</accession>
<feature type="signal peptide" evidence="8">
    <location>
        <begin position="1"/>
        <end position="15"/>
    </location>
</feature>
<feature type="domain" description="Heme haloperoxidase family profile" evidence="9">
    <location>
        <begin position="21"/>
        <end position="233"/>
    </location>
</feature>
<dbReference type="Proteomes" id="UP001338125">
    <property type="component" value="Unassembled WGS sequence"/>
</dbReference>
<keyword evidence="11" id="KW-1185">Reference proteome</keyword>
<dbReference type="EMBL" id="JAVFKD010000004">
    <property type="protein sequence ID" value="KAK5995406.1"/>
    <property type="molecule type" value="Genomic_DNA"/>
</dbReference>
<evidence type="ECO:0000313" key="11">
    <source>
        <dbReference type="Proteomes" id="UP001338125"/>
    </source>
</evidence>
<evidence type="ECO:0000259" key="9">
    <source>
        <dbReference type="PROSITE" id="PS51405"/>
    </source>
</evidence>
<evidence type="ECO:0000256" key="1">
    <source>
        <dbReference type="ARBA" id="ARBA00001970"/>
    </source>
</evidence>
<keyword evidence="4" id="KW-0479">Metal-binding</keyword>
<keyword evidence="3" id="KW-0349">Heme</keyword>
<evidence type="ECO:0000256" key="5">
    <source>
        <dbReference type="ARBA" id="ARBA00023002"/>
    </source>
</evidence>
<dbReference type="Pfam" id="PF01328">
    <property type="entry name" value="Peroxidase_2"/>
    <property type="match status" value="1"/>
</dbReference>
<keyword evidence="2" id="KW-0575">Peroxidase</keyword>
<keyword evidence="5" id="KW-0560">Oxidoreductase</keyword>
<keyword evidence="6" id="KW-0408">Iron</keyword>
<protein>
    <submittedName>
        <fullName evidence="10">Chloroperoxidase-like protein</fullName>
    </submittedName>
</protein>
<comment type="similarity">
    <text evidence="7">Belongs to the chloroperoxidase family.</text>
</comment>
<evidence type="ECO:0000256" key="2">
    <source>
        <dbReference type="ARBA" id="ARBA00022559"/>
    </source>
</evidence>
<organism evidence="10 11">
    <name type="scientific">Cladobotryum mycophilum</name>
    <dbReference type="NCBI Taxonomy" id="491253"/>
    <lineage>
        <taxon>Eukaryota</taxon>
        <taxon>Fungi</taxon>
        <taxon>Dikarya</taxon>
        <taxon>Ascomycota</taxon>
        <taxon>Pezizomycotina</taxon>
        <taxon>Sordariomycetes</taxon>
        <taxon>Hypocreomycetidae</taxon>
        <taxon>Hypocreales</taxon>
        <taxon>Hypocreaceae</taxon>
        <taxon>Cladobotryum</taxon>
    </lineage>
</organism>
<dbReference type="Gene3D" id="1.10.489.10">
    <property type="entry name" value="Chloroperoxidase-like"/>
    <property type="match status" value="1"/>
</dbReference>
<evidence type="ECO:0000256" key="6">
    <source>
        <dbReference type="ARBA" id="ARBA00023004"/>
    </source>
</evidence>
<proteinExistence type="inferred from homology"/>
<dbReference type="InterPro" id="IPR000028">
    <property type="entry name" value="Chloroperoxidase"/>
</dbReference>
<gene>
    <name evidence="10" type="ORF">PT974_03810</name>
</gene>
<evidence type="ECO:0000256" key="3">
    <source>
        <dbReference type="ARBA" id="ARBA00022617"/>
    </source>
</evidence>